<proteinExistence type="inferred from homology"/>
<feature type="region of interest" description="Disordered" evidence="2">
    <location>
        <begin position="291"/>
        <end position="398"/>
    </location>
</feature>
<feature type="compositionally biased region" description="Basic and acidic residues" evidence="2">
    <location>
        <begin position="701"/>
        <end position="722"/>
    </location>
</feature>
<comment type="caution">
    <text evidence="3">The sequence shown here is derived from an EMBL/GenBank/DDBJ whole genome shotgun (WGS) entry which is preliminary data.</text>
</comment>
<reference evidence="3 4" key="1">
    <citation type="submission" date="2024-01" db="EMBL/GenBank/DDBJ databases">
        <authorList>
            <person name="Allen C."/>
            <person name="Tagirdzhanova G."/>
        </authorList>
    </citation>
    <scope>NUCLEOTIDE SEQUENCE [LARGE SCALE GENOMIC DNA]</scope>
</reference>
<feature type="compositionally biased region" description="Low complexity" evidence="2">
    <location>
        <begin position="109"/>
        <end position="151"/>
    </location>
</feature>
<sequence>MTMEIDTDEELLQRLAAGGTINYDHWPRLLANIISRLETIIDSEYPIPIIPPPRRTQSKLPQPPLPGQKDTTNSVGVASSSTAPAANSASGADTDAPQESDKENADPVSGDAAAGSANAGDGSSNNATEAVAPGTTANGSSSPSTASAQPAAASTSAPAVVTSQTLPEMPKPILDLIDYIMTTLKTNFHKYPPHSIQRLTELILSPRDHYRYLAPYLHAIDRVVSVTGTMNVYPLPPSAPDQDGLALLAKGVTPSANDDLENGEGELGLGTGLSLTDGAIPDNTQGALLTPIPWLRRRTPSAVGDDNTTDDGSSPPSTADGITYSAAGSTNGSVRSIGGGGGGANASRASSLLQQQSQTSASSSQQMMQQQGHPQQHRMEVRTEATETIEGPNGMGSIETVSVSINGIPSHGAMLAAVQLQQQRGITQGELLRQEQTAGVVPVTQLARAAAARAAAANGMSGFGDRFLGGHDDDEEEEDDDGDNEMDDDDDDEMGRHALDRTPVVPSNAGPSSDRPNAGEEDTTMGGTETESGSAAAGETKAKDDAEAVKKEEEKLEEIPHARGPEEIGPEDMGPQPSSSRTGASEDGTLLIGSAADASQVNMRDIDVEAAVGRKASALPAGVVAAPIVPLSSRESIKGESSSEGGLTPPTPSSPSEERARSSTPKREAEQPLESDLPAKKRKGDVDGTAAESSKAATTVDKCEEKAADAAEPKDESSKQNDEAQATA</sequence>
<evidence type="ECO:0000256" key="2">
    <source>
        <dbReference type="SAM" id="MobiDB-lite"/>
    </source>
</evidence>
<comment type="similarity">
    <text evidence="1">Belongs to the PPP4R2 family.</text>
</comment>
<feature type="compositionally biased region" description="Basic and acidic residues" evidence="2">
    <location>
        <begin position="540"/>
        <end position="566"/>
    </location>
</feature>
<feature type="region of interest" description="Disordered" evidence="2">
    <location>
        <begin position="46"/>
        <end position="151"/>
    </location>
</feature>
<feature type="compositionally biased region" description="Low complexity" evidence="2">
    <location>
        <begin position="639"/>
        <end position="648"/>
    </location>
</feature>
<feature type="region of interest" description="Disordered" evidence="2">
    <location>
        <begin position="615"/>
        <end position="728"/>
    </location>
</feature>
<gene>
    <name evidence="3" type="ORF">SBRCBS47491_006864</name>
</gene>
<evidence type="ECO:0000313" key="4">
    <source>
        <dbReference type="Proteomes" id="UP001642406"/>
    </source>
</evidence>
<feature type="compositionally biased region" description="Low complexity" evidence="2">
    <location>
        <begin position="78"/>
        <end position="92"/>
    </location>
</feature>
<protein>
    <recommendedName>
        <fullName evidence="5">Protein phosphatase 4 core regulatory subunit R2</fullName>
    </recommendedName>
</protein>
<feature type="compositionally biased region" description="Low complexity" evidence="2">
    <location>
        <begin position="345"/>
        <end position="371"/>
    </location>
</feature>
<keyword evidence="4" id="KW-1185">Reference proteome</keyword>
<accession>A0ABP0C8U1</accession>
<dbReference type="Proteomes" id="UP001642406">
    <property type="component" value="Unassembled WGS sequence"/>
</dbReference>
<feature type="compositionally biased region" description="Acidic residues" evidence="2">
    <location>
        <begin position="472"/>
        <end position="493"/>
    </location>
</feature>
<organism evidence="3 4">
    <name type="scientific">Sporothrix bragantina</name>
    <dbReference type="NCBI Taxonomy" id="671064"/>
    <lineage>
        <taxon>Eukaryota</taxon>
        <taxon>Fungi</taxon>
        <taxon>Dikarya</taxon>
        <taxon>Ascomycota</taxon>
        <taxon>Pezizomycotina</taxon>
        <taxon>Sordariomycetes</taxon>
        <taxon>Sordariomycetidae</taxon>
        <taxon>Ophiostomatales</taxon>
        <taxon>Ophiostomataceae</taxon>
        <taxon>Sporothrix</taxon>
    </lineage>
</organism>
<feature type="compositionally biased region" description="Low complexity" evidence="2">
    <location>
        <begin position="524"/>
        <end position="533"/>
    </location>
</feature>
<feature type="compositionally biased region" description="Basic and acidic residues" evidence="2">
    <location>
        <begin position="656"/>
        <end position="670"/>
    </location>
</feature>
<evidence type="ECO:0000313" key="3">
    <source>
        <dbReference type="EMBL" id="CAK7228311.1"/>
    </source>
</evidence>
<dbReference type="PANTHER" id="PTHR16487:SF0">
    <property type="entry name" value="PROTEIN PHOSPHATASE 4 REGULATORY SUBUNIT 2-RELATED"/>
    <property type="match status" value="1"/>
</dbReference>
<dbReference type="EMBL" id="CAWUHC010000071">
    <property type="protein sequence ID" value="CAK7228311.1"/>
    <property type="molecule type" value="Genomic_DNA"/>
</dbReference>
<dbReference type="InterPro" id="IPR015267">
    <property type="entry name" value="PPP4R2"/>
</dbReference>
<dbReference type="PANTHER" id="PTHR16487">
    <property type="entry name" value="PPP4R2-RELATED PROTEIN"/>
    <property type="match status" value="1"/>
</dbReference>
<feature type="region of interest" description="Disordered" evidence="2">
    <location>
        <begin position="460"/>
        <end position="602"/>
    </location>
</feature>
<name>A0ABP0C8U1_9PEZI</name>
<evidence type="ECO:0008006" key="5">
    <source>
        <dbReference type="Google" id="ProtNLM"/>
    </source>
</evidence>
<evidence type="ECO:0000256" key="1">
    <source>
        <dbReference type="ARBA" id="ARBA00009207"/>
    </source>
</evidence>